<dbReference type="EMBL" id="BARU01014660">
    <property type="protein sequence ID" value="GAH35351.1"/>
    <property type="molecule type" value="Genomic_DNA"/>
</dbReference>
<organism evidence="1">
    <name type="scientific">marine sediment metagenome</name>
    <dbReference type="NCBI Taxonomy" id="412755"/>
    <lineage>
        <taxon>unclassified sequences</taxon>
        <taxon>metagenomes</taxon>
        <taxon>ecological metagenomes</taxon>
    </lineage>
</organism>
<feature type="non-terminal residue" evidence="1">
    <location>
        <position position="1"/>
    </location>
</feature>
<name>X1EPL3_9ZZZZ</name>
<dbReference type="AlphaFoldDB" id="X1EPL3"/>
<proteinExistence type="predicted"/>
<sequence>REASLKEVSDALGREDEIQTLSQLIEMVESTYAERLSDIHRSLQRIVQEVILTNEENRYLLDYSIKFVRDAARELIKSSEQFPVYSAEGMGGKERSGSNLIEGRI</sequence>
<gene>
    <name evidence="1" type="ORF">S03H2_25739</name>
</gene>
<accession>X1EPL3</accession>
<evidence type="ECO:0000313" key="1">
    <source>
        <dbReference type="EMBL" id="GAH35351.1"/>
    </source>
</evidence>
<reference evidence="1" key="1">
    <citation type="journal article" date="2014" name="Front. Microbiol.">
        <title>High frequency of phylogenetically diverse reductive dehalogenase-homologous genes in deep subseafloor sedimentary metagenomes.</title>
        <authorList>
            <person name="Kawai M."/>
            <person name="Futagami T."/>
            <person name="Toyoda A."/>
            <person name="Takaki Y."/>
            <person name="Nishi S."/>
            <person name="Hori S."/>
            <person name="Arai W."/>
            <person name="Tsubouchi T."/>
            <person name="Morono Y."/>
            <person name="Uchiyama I."/>
            <person name="Ito T."/>
            <person name="Fujiyama A."/>
            <person name="Inagaki F."/>
            <person name="Takami H."/>
        </authorList>
    </citation>
    <scope>NUCLEOTIDE SEQUENCE</scope>
    <source>
        <strain evidence="1">Expedition CK06-06</strain>
    </source>
</reference>
<comment type="caution">
    <text evidence="1">The sequence shown here is derived from an EMBL/GenBank/DDBJ whole genome shotgun (WGS) entry which is preliminary data.</text>
</comment>
<protein>
    <submittedName>
        <fullName evidence="1">Uncharacterized protein</fullName>
    </submittedName>
</protein>